<gene>
    <name evidence="5" type="ORF">ZEAMMB73_Zm00001d021055</name>
</gene>
<dbReference type="PANTHER" id="PTHR12696">
    <property type="entry name" value="TIP120"/>
    <property type="match status" value="1"/>
</dbReference>
<dbReference type="EMBL" id="CM007650">
    <property type="protein sequence ID" value="ONM56224.1"/>
    <property type="molecule type" value="Genomic_DNA"/>
</dbReference>
<protein>
    <submittedName>
        <fullName evidence="5">Uncharacterized protein</fullName>
    </submittedName>
</protein>
<organism evidence="5">
    <name type="scientific">Zea mays</name>
    <name type="common">Maize</name>
    <dbReference type="NCBI Taxonomy" id="4577"/>
    <lineage>
        <taxon>Eukaryota</taxon>
        <taxon>Viridiplantae</taxon>
        <taxon>Streptophyta</taxon>
        <taxon>Embryophyta</taxon>
        <taxon>Tracheophyta</taxon>
        <taxon>Spermatophyta</taxon>
        <taxon>Magnoliopsida</taxon>
        <taxon>Liliopsida</taxon>
        <taxon>Poales</taxon>
        <taxon>Poaceae</taxon>
        <taxon>PACMAD clade</taxon>
        <taxon>Panicoideae</taxon>
        <taxon>Andropogonodae</taxon>
        <taxon>Andropogoneae</taxon>
        <taxon>Tripsacinae</taxon>
        <taxon>Zea</taxon>
    </lineage>
</organism>
<name>A0A1D6I852_MAIZE</name>
<dbReference type="InterPro" id="IPR013126">
    <property type="entry name" value="Hsp_70_fam"/>
</dbReference>
<dbReference type="Pfam" id="PF00012">
    <property type="entry name" value="HSP70"/>
    <property type="match status" value="1"/>
</dbReference>
<evidence type="ECO:0000256" key="3">
    <source>
        <dbReference type="ARBA" id="ARBA00022786"/>
    </source>
</evidence>
<dbReference type="AlphaFoldDB" id="A0A1D6I852"/>
<dbReference type="GO" id="GO:0140662">
    <property type="term" value="F:ATP-dependent protein folding chaperone"/>
    <property type="evidence" value="ECO:0007669"/>
    <property type="project" value="InterPro"/>
</dbReference>
<sequence length="231" mass="25865">MAAATLLLGSAAASPRLGFAASAPFVSHWRRRLTFSFRYASIRALTHLLIHSRRWWLRWRGPRMADRQVPVDKQQQRPPKPKQLNQLDNASNLLTNFLSGGNLGPCPSLRARHRPLRRYLSSKFTQDAHPHLGGVQEEAEVHSHLSCKFVFSQEVKECAISCMSLVVSTFGDGLERELPACLPILVDRTDILLLDVAPLTMGIETVGGVMTKLILRNTVIPTKKSQVFTTY</sequence>
<evidence type="ECO:0000256" key="4">
    <source>
        <dbReference type="ARBA" id="ARBA00022840"/>
    </source>
</evidence>
<dbReference type="InParanoid" id="A0A1D6I852"/>
<evidence type="ECO:0000313" key="5">
    <source>
        <dbReference type="EMBL" id="ONM56224.1"/>
    </source>
</evidence>
<dbReference type="Gene3D" id="1.25.10.10">
    <property type="entry name" value="Leucine-rich Repeat Variant"/>
    <property type="match status" value="1"/>
</dbReference>
<keyword evidence="1" id="KW-0677">Repeat</keyword>
<dbReference type="GO" id="GO:0010265">
    <property type="term" value="P:SCF complex assembly"/>
    <property type="evidence" value="ECO:0007669"/>
    <property type="project" value="InterPro"/>
</dbReference>
<keyword evidence="2" id="KW-0547">Nucleotide-binding</keyword>
<dbReference type="SUPFAM" id="SSF100920">
    <property type="entry name" value="Heat shock protein 70kD (HSP70), peptide-binding domain"/>
    <property type="match status" value="1"/>
</dbReference>
<dbReference type="STRING" id="4577.A0A1D6I852"/>
<accession>A0A1D6I852</accession>
<dbReference type="Gene3D" id="2.60.34.10">
    <property type="entry name" value="Substrate Binding Domain Of DNAk, Chain A, domain 1"/>
    <property type="match status" value="1"/>
</dbReference>
<dbReference type="GO" id="GO:0005524">
    <property type="term" value="F:ATP binding"/>
    <property type="evidence" value="ECO:0007669"/>
    <property type="project" value="UniProtKB-KW"/>
</dbReference>
<evidence type="ECO:0000256" key="2">
    <source>
        <dbReference type="ARBA" id="ARBA00022741"/>
    </source>
</evidence>
<dbReference type="SMR" id="A0A1D6I852"/>
<dbReference type="InterPro" id="IPR011989">
    <property type="entry name" value="ARM-like"/>
</dbReference>
<dbReference type="InterPro" id="IPR039852">
    <property type="entry name" value="CAND1/CAND2"/>
</dbReference>
<keyword evidence="4" id="KW-0067">ATP-binding</keyword>
<evidence type="ECO:0000256" key="1">
    <source>
        <dbReference type="ARBA" id="ARBA00022737"/>
    </source>
</evidence>
<keyword evidence="3" id="KW-0833">Ubl conjugation pathway</keyword>
<dbReference type="InterPro" id="IPR029047">
    <property type="entry name" value="HSP70_peptide-bd_sf"/>
</dbReference>
<reference evidence="5" key="1">
    <citation type="submission" date="2015-12" db="EMBL/GenBank/DDBJ databases">
        <title>Update maize B73 reference genome by single molecule sequencing technologies.</title>
        <authorList>
            <consortium name="Maize Genome Sequencing Project"/>
            <person name="Ware D."/>
        </authorList>
    </citation>
    <scope>NUCLEOTIDE SEQUENCE [LARGE SCALE GENOMIC DNA]</scope>
    <source>
        <tissue evidence="5">Seedling</tissue>
    </source>
</reference>
<proteinExistence type="predicted"/>